<name>A0A7C9MR63_9RHOB</name>
<evidence type="ECO:0000313" key="2">
    <source>
        <dbReference type="Proteomes" id="UP000480350"/>
    </source>
</evidence>
<dbReference type="EMBL" id="WUPT01000001">
    <property type="protein sequence ID" value="MXQ08037.1"/>
    <property type="molecule type" value="Genomic_DNA"/>
</dbReference>
<reference evidence="1 2" key="2">
    <citation type="submission" date="2020-03" db="EMBL/GenBank/DDBJ databases">
        <title>Kangsaoukella pontilimi gen. nov., sp. nov., a new member of the family Rhodobacteraceae isolated from a tidal mudflat.</title>
        <authorList>
            <person name="Kim I.S."/>
        </authorList>
    </citation>
    <scope>NUCLEOTIDE SEQUENCE [LARGE SCALE GENOMIC DNA]</scope>
    <source>
        <strain evidence="1 2">GH1-50</strain>
    </source>
</reference>
<accession>A0A7C9MR63</accession>
<organism evidence="1 2">
    <name type="scientific">Kangsaoukella pontilimi</name>
    <dbReference type="NCBI Taxonomy" id="2691042"/>
    <lineage>
        <taxon>Bacteria</taxon>
        <taxon>Pseudomonadati</taxon>
        <taxon>Pseudomonadota</taxon>
        <taxon>Alphaproteobacteria</taxon>
        <taxon>Rhodobacterales</taxon>
        <taxon>Paracoccaceae</taxon>
        <taxon>Kangsaoukella</taxon>
    </lineage>
</organism>
<reference evidence="1 2" key="1">
    <citation type="submission" date="2019-12" db="EMBL/GenBank/DDBJ databases">
        <authorList>
            <person name="Lee S.D."/>
        </authorList>
    </citation>
    <scope>NUCLEOTIDE SEQUENCE [LARGE SCALE GENOMIC DNA]</scope>
    <source>
        <strain evidence="1 2">GH1-50</strain>
    </source>
</reference>
<keyword evidence="2" id="KW-1185">Reference proteome</keyword>
<comment type="caution">
    <text evidence="1">The sequence shown here is derived from an EMBL/GenBank/DDBJ whole genome shotgun (WGS) entry which is preliminary data.</text>
</comment>
<evidence type="ECO:0008006" key="3">
    <source>
        <dbReference type="Google" id="ProtNLM"/>
    </source>
</evidence>
<dbReference type="Proteomes" id="UP000480350">
    <property type="component" value="Unassembled WGS sequence"/>
</dbReference>
<dbReference type="RefSeq" id="WP_160763874.1">
    <property type="nucleotide sequence ID" value="NZ_WUPT01000001.1"/>
</dbReference>
<dbReference type="AlphaFoldDB" id="A0A7C9MR63"/>
<protein>
    <recommendedName>
        <fullName evidence="3">HEPN domain-containing protein</fullName>
    </recommendedName>
</protein>
<sequence length="169" mass="19037">MTGAKVHHLKAEPGRFDYTPYHMARLAYDIFQSAKSFDSGKERKLYRYFLYSVAIELVLKALLLNNNNTQARKDENQRIRHDLSKLSRSAQPQLPDGFLTADDIRAIDDVSPFFSGKALEYPSGEMIKELLTGARNLPSIQSLEAVAEKLVDHASHDNFFSGSDTTDAK</sequence>
<proteinExistence type="predicted"/>
<gene>
    <name evidence="1" type="ORF">GQ651_09295</name>
</gene>
<evidence type="ECO:0000313" key="1">
    <source>
        <dbReference type="EMBL" id="MXQ08037.1"/>
    </source>
</evidence>